<proteinExistence type="predicted"/>
<sequence length="199" mass="21654">MTEPPRTQVHNERTIYDGKPWLTVTRNEITTPDGVRRSHHAIRLNTVATVTTVDEHGRALLMRRHRWVVEAVGLESPGGIVEPDEDPLTCARRELLEETGFDAGHLDLVADIEPVPGMVQTRHFVYVGHDARQVASPTDLEEAAELLWIPLSATTDLLAAGRLLGTGTAIGMMAAAIRYGGRATADVPGQQAVPAFDPT</sequence>
<name>A0ABS0DAQ0_9NOCA</name>
<protein>
    <submittedName>
        <fullName evidence="4">NUDIX hydrolase</fullName>
    </submittedName>
</protein>
<dbReference type="InterPro" id="IPR020084">
    <property type="entry name" value="NUDIX_hydrolase_CS"/>
</dbReference>
<dbReference type="Gene3D" id="3.90.79.10">
    <property type="entry name" value="Nucleoside Triphosphate Pyrophosphohydrolase"/>
    <property type="match status" value="1"/>
</dbReference>
<dbReference type="PANTHER" id="PTHR43046">
    <property type="entry name" value="GDP-MANNOSE MANNOSYL HYDROLASE"/>
    <property type="match status" value="1"/>
</dbReference>
<accession>A0ABS0DAQ0</accession>
<comment type="caution">
    <text evidence="4">The sequence shown here is derived from an EMBL/GenBank/DDBJ whole genome shotgun (WGS) entry which is preliminary data.</text>
</comment>
<keyword evidence="5" id="KW-1185">Reference proteome</keyword>
<reference evidence="4 5" key="1">
    <citation type="submission" date="2020-10" db="EMBL/GenBank/DDBJ databases">
        <title>Identification of Nocardia species via Next-generation sequencing and recognition of intraspecies genetic diversity.</title>
        <authorList>
            <person name="Li P."/>
            <person name="Li P."/>
            <person name="Lu B."/>
        </authorList>
    </citation>
    <scope>NUCLEOTIDE SEQUENCE [LARGE SCALE GENOMIC DNA]</scope>
    <source>
        <strain evidence="4 5">BJ06-0143</strain>
    </source>
</reference>
<feature type="domain" description="Nudix hydrolase" evidence="3">
    <location>
        <begin position="34"/>
        <end position="171"/>
    </location>
</feature>
<dbReference type="InterPro" id="IPR000086">
    <property type="entry name" value="NUDIX_hydrolase_dom"/>
</dbReference>
<dbReference type="GO" id="GO:0016787">
    <property type="term" value="F:hydrolase activity"/>
    <property type="evidence" value="ECO:0007669"/>
    <property type="project" value="UniProtKB-KW"/>
</dbReference>
<evidence type="ECO:0000256" key="2">
    <source>
        <dbReference type="ARBA" id="ARBA00022801"/>
    </source>
</evidence>
<comment type="cofactor">
    <cofactor evidence="1">
        <name>Mg(2+)</name>
        <dbReference type="ChEBI" id="CHEBI:18420"/>
    </cofactor>
</comment>
<evidence type="ECO:0000313" key="5">
    <source>
        <dbReference type="Proteomes" id="UP000707731"/>
    </source>
</evidence>
<dbReference type="CDD" id="cd03424">
    <property type="entry name" value="NUDIX_ADPRase_Nudt5_UGPPase_Nudt14"/>
    <property type="match status" value="1"/>
</dbReference>
<dbReference type="EMBL" id="JADLQN010000001">
    <property type="protein sequence ID" value="MBF6355540.1"/>
    <property type="molecule type" value="Genomic_DNA"/>
</dbReference>
<dbReference type="PANTHER" id="PTHR43046:SF14">
    <property type="entry name" value="MUTT_NUDIX FAMILY PROTEIN"/>
    <property type="match status" value="1"/>
</dbReference>
<dbReference type="Pfam" id="PF00293">
    <property type="entry name" value="NUDIX"/>
    <property type="match status" value="1"/>
</dbReference>
<keyword evidence="2 4" id="KW-0378">Hydrolase</keyword>
<dbReference type="RefSeq" id="WP_195002108.1">
    <property type="nucleotide sequence ID" value="NZ_JADLQN010000001.1"/>
</dbReference>
<evidence type="ECO:0000259" key="3">
    <source>
        <dbReference type="PROSITE" id="PS51462"/>
    </source>
</evidence>
<gene>
    <name evidence="4" type="ORF">IU449_13470</name>
</gene>
<dbReference type="PROSITE" id="PS51462">
    <property type="entry name" value="NUDIX"/>
    <property type="match status" value="1"/>
</dbReference>
<dbReference type="Proteomes" id="UP000707731">
    <property type="component" value="Unassembled WGS sequence"/>
</dbReference>
<evidence type="ECO:0000256" key="1">
    <source>
        <dbReference type="ARBA" id="ARBA00001946"/>
    </source>
</evidence>
<dbReference type="SUPFAM" id="SSF55811">
    <property type="entry name" value="Nudix"/>
    <property type="match status" value="1"/>
</dbReference>
<dbReference type="PROSITE" id="PS00893">
    <property type="entry name" value="NUDIX_BOX"/>
    <property type="match status" value="1"/>
</dbReference>
<organism evidence="4 5">
    <name type="scientific">Nocardia higoensis</name>
    <dbReference type="NCBI Taxonomy" id="228599"/>
    <lineage>
        <taxon>Bacteria</taxon>
        <taxon>Bacillati</taxon>
        <taxon>Actinomycetota</taxon>
        <taxon>Actinomycetes</taxon>
        <taxon>Mycobacteriales</taxon>
        <taxon>Nocardiaceae</taxon>
        <taxon>Nocardia</taxon>
    </lineage>
</organism>
<evidence type="ECO:0000313" key="4">
    <source>
        <dbReference type="EMBL" id="MBF6355540.1"/>
    </source>
</evidence>
<dbReference type="InterPro" id="IPR015797">
    <property type="entry name" value="NUDIX_hydrolase-like_dom_sf"/>
</dbReference>